<sequence>MHGLEQFDVLNFNLLLIIISIIVVVWTTTCRLSAAGIFYMPPGNSFCDFRLLKFLVFVGLLFFPCHAVQSDYGKYVETADGGALGSSVFGLENPLASIVDCFPGVILLFTNTTYYCEINGITAFKESVLLYASYYTRDGRLFGGWPATVEGAGNFISFIPGAAAFSGWITLVITEYNAVLNPPFLPITTNKTMELWDTEHTHTSFFAPFPYYGLHASWEMNIPKKYVVAGSLLVHAGVECQSIATNCDAEVGCYNVTESHCLPLPGNYSLCVTADGWRGHYLPWGQSYLEVKAVVATPLYIMNGTSTAITLKDARLDSNLSWVHQVFLAPCLGDSCPTKELFSYENVVDIDACRKSRSSDRIRYLEGWPVSLKPGKYAVCAELFPCDANSVDVDACDVSSSALSVTVFVSPFALTFMNVSIDTLVIGLAGGDLGFRSAPYDVCLMPSSASCDLELSAVYLCVTSSTPNSLSLEINRSRAQLPDSFTLCLVAVNTTFLGHRYMWIQTLANVTLTNQLIASDGLCCSTAAVAGIALGVLFFAFLSVVVLVVCYLHYRRARILATRDGWEEASSLHLAAVAGRHSNPLAMSHCNRTDTTSIHSLHGGGFSNFRVPPTFVSLLPIADDESRYSSPRSCHTLERGASATSSSHRAVLPESGGMSPVMREGNVIPYEIQSENFTFETMDEMYAFTTSSNFSQLSGATQFRVHMSPTRNVFQPSDRTTSFITVRERGASPDTSVIGSSVNDYNASLQPCELLFFSLSSLTASRVALEAQAEPGDYSLLACADANAQGHTFEVRPAATPSAFVDDTLSPASHHRECPSLLMAARDYLISANEGAALTCSDEHQTYEGRDLPEVHAPAAGNAANEGSSRILTPVLLREKGEELLSPQGVDAAADNENGDDACLMLPSVAPNFDLDDGARTASSSSTETVFFSTCEPLPRIICIDSIECRPDVTFCKFCEYSLSTESNTSIGESECDTDDSQNSLT</sequence>
<evidence type="ECO:0000313" key="3">
    <source>
        <dbReference type="EMBL" id="EKF38084.1"/>
    </source>
</evidence>
<comment type="caution">
    <text evidence="3">The sequence shown here is derived from an EMBL/GenBank/DDBJ whole genome shotgun (WGS) entry which is preliminary data.</text>
</comment>
<feature type="region of interest" description="Disordered" evidence="1">
    <location>
        <begin position="630"/>
        <end position="660"/>
    </location>
</feature>
<organism evidence="3 4">
    <name type="scientific">Trypanosoma cruzi marinkellei</name>
    <dbReference type="NCBI Taxonomy" id="85056"/>
    <lineage>
        <taxon>Eukaryota</taxon>
        <taxon>Discoba</taxon>
        <taxon>Euglenozoa</taxon>
        <taxon>Kinetoplastea</taxon>
        <taxon>Metakinetoplastina</taxon>
        <taxon>Trypanosomatida</taxon>
        <taxon>Trypanosomatidae</taxon>
        <taxon>Trypanosoma</taxon>
        <taxon>Schizotrypanum</taxon>
    </lineage>
</organism>
<reference evidence="3 4" key="1">
    <citation type="journal article" date="2012" name="BMC Genomics">
        <title>Comparative genomic analysis of human infective Trypanosoma cruzi lineages with the bat-restricted subspecies T. cruzi marinkellei.</title>
        <authorList>
            <person name="Franzen O."/>
            <person name="Talavera-Lopez C."/>
            <person name="Ochaya S."/>
            <person name="Butler C.E."/>
            <person name="Messenger L.A."/>
            <person name="Lewis M.D."/>
            <person name="Llewellyn M.S."/>
            <person name="Marinkelle C.J."/>
            <person name="Tyler K.M."/>
            <person name="Miles M.A."/>
            <person name="Andersson B."/>
        </authorList>
    </citation>
    <scope>NUCLEOTIDE SEQUENCE [LARGE SCALE GENOMIC DNA]</scope>
    <source>
        <strain evidence="3 4">B7</strain>
    </source>
</reference>
<keyword evidence="2" id="KW-0812">Transmembrane</keyword>
<feature type="transmembrane region" description="Helical" evidence="2">
    <location>
        <begin position="12"/>
        <end position="39"/>
    </location>
</feature>
<name>K2NK60_TRYCR</name>
<keyword evidence="4" id="KW-1185">Reference proteome</keyword>
<dbReference type="EMBL" id="AHKC01007552">
    <property type="protein sequence ID" value="EKF38084.1"/>
    <property type="molecule type" value="Genomic_DNA"/>
</dbReference>
<protein>
    <submittedName>
        <fullName evidence="3">Uncharacterized protein</fullName>
    </submittedName>
</protein>
<dbReference type="AlphaFoldDB" id="K2NK60"/>
<dbReference type="Proteomes" id="UP000007350">
    <property type="component" value="Unassembled WGS sequence"/>
</dbReference>
<proteinExistence type="predicted"/>
<evidence type="ECO:0000313" key="4">
    <source>
        <dbReference type="Proteomes" id="UP000007350"/>
    </source>
</evidence>
<accession>K2NK60</accession>
<keyword evidence="2" id="KW-1133">Transmembrane helix</keyword>
<evidence type="ECO:0000256" key="1">
    <source>
        <dbReference type="SAM" id="MobiDB-lite"/>
    </source>
</evidence>
<gene>
    <name evidence="3" type="ORF">MOQ_001711</name>
</gene>
<feature type="transmembrane region" description="Helical" evidence="2">
    <location>
        <begin position="527"/>
        <end position="554"/>
    </location>
</feature>
<dbReference type="OrthoDB" id="244896at2759"/>
<evidence type="ECO:0000256" key="2">
    <source>
        <dbReference type="SAM" id="Phobius"/>
    </source>
</evidence>
<keyword evidence="2" id="KW-0472">Membrane</keyword>